<name>A0A5C8P4R0_9BURK</name>
<comment type="caution">
    <text evidence="3">The sequence shown here is derived from an EMBL/GenBank/DDBJ whole genome shotgun (WGS) entry which is preliminary data.</text>
</comment>
<reference evidence="3 4" key="1">
    <citation type="submission" date="2019-06" db="EMBL/GenBank/DDBJ databases">
        <title>Quisquiliibacterium sp. nov., isolated from a maize field.</title>
        <authorList>
            <person name="Lin S.-Y."/>
            <person name="Tsai C.-F."/>
            <person name="Young C.-C."/>
        </authorList>
    </citation>
    <scope>NUCLEOTIDE SEQUENCE [LARGE SCALE GENOMIC DNA]</scope>
    <source>
        <strain evidence="3 4">CC-CFT501</strain>
    </source>
</reference>
<feature type="transmembrane region" description="Helical" evidence="1">
    <location>
        <begin position="257"/>
        <end position="277"/>
    </location>
</feature>
<evidence type="ECO:0000313" key="3">
    <source>
        <dbReference type="EMBL" id="TXL68469.1"/>
    </source>
</evidence>
<evidence type="ECO:0000259" key="2">
    <source>
        <dbReference type="Pfam" id="PF07670"/>
    </source>
</evidence>
<feature type="transmembrane region" description="Helical" evidence="1">
    <location>
        <begin position="61"/>
        <end position="81"/>
    </location>
</feature>
<keyword evidence="1" id="KW-1133">Transmembrane helix</keyword>
<accession>A0A5C8P4R0</accession>
<feature type="transmembrane region" description="Helical" evidence="1">
    <location>
        <begin position="12"/>
        <end position="29"/>
    </location>
</feature>
<keyword evidence="1" id="KW-0812">Transmembrane</keyword>
<organism evidence="3 4">
    <name type="scientific">Zeimonas arvi</name>
    <dbReference type="NCBI Taxonomy" id="2498847"/>
    <lineage>
        <taxon>Bacteria</taxon>
        <taxon>Pseudomonadati</taxon>
        <taxon>Pseudomonadota</taxon>
        <taxon>Betaproteobacteria</taxon>
        <taxon>Burkholderiales</taxon>
        <taxon>Burkholderiaceae</taxon>
        <taxon>Zeimonas</taxon>
    </lineage>
</organism>
<protein>
    <recommendedName>
        <fullName evidence="2">Nucleoside transporter/FeoB GTPase Gate domain-containing protein</fullName>
    </recommendedName>
</protein>
<dbReference type="Pfam" id="PF07670">
    <property type="entry name" value="Gate"/>
    <property type="match status" value="1"/>
</dbReference>
<feature type="domain" description="Nucleoside transporter/FeoB GTPase Gate" evidence="2">
    <location>
        <begin position="184"/>
        <end position="268"/>
    </location>
</feature>
<dbReference type="InterPro" id="IPR011642">
    <property type="entry name" value="Gate_dom"/>
</dbReference>
<dbReference type="AlphaFoldDB" id="A0A5C8P4R0"/>
<keyword evidence="4" id="KW-1185">Reference proteome</keyword>
<proteinExistence type="predicted"/>
<dbReference type="OrthoDB" id="9797308at2"/>
<evidence type="ECO:0000313" key="4">
    <source>
        <dbReference type="Proteomes" id="UP000321548"/>
    </source>
</evidence>
<feature type="transmembrane region" description="Helical" evidence="1">
    <location>
        <begin position="118"/>
        <end position="147"/>
    </location>
</feature>
<sequence>MPYLAALLARTRRLFLALVKVMLPVMIAVRVGQEMGLVDGLGRAIAPAIGWLGLPPEAGMIWVTGVFVGVYGAIGALVGFGPTLEMSVAQFSALAAMVLFAHGVPVEQAIVRRAGASFWVTAGLRIGAALAYGTLVTWACGAAGVLADPVSFGWLQGGAQDAASGAGGLGDWLAATAFSLALTFGIIVALLMLLDLLERTGITRRITALMAPVLRVSGLPPAAAPVTTVGVLLGLTYGGALIIEEAERQRFAARTRFLALTWLSLSHSLIEDTLLFLALGADVWIVLVGRVLLTMAIVAALAAALQEPALPAGEKKRAA</sequence>
<keyword evidence="1" id="KW-0472">Membrane</keyword>
<feature type="transmembrane region" description="Helical" evidence="1">
    <location>
        <begin position="172"/>
        <end position="197"/>
    </location>
</feature>
<dbReference type="RefSeq" id="WP_147702610.1">
    <property type="nucleotide sequence ID" value="NZ_VDUY01000001.1"/>
</dbReference>
<evidence type="ECO:0000256" key="1">
    <source>
        <dbReference type="SAM" id="Phobius"/>
    </source>
</evidence>
<gene>
    <name evidence="3" type="ORF">FHP08_01945</name>
</gene>
<dbReference type="Proteomes" id="UP000321548">
    <property type="component" value="Unassembled WGS sequence"/>
</dbReference>
<feature type="transmembrane region" description="Helical" evidence="1">
    <location>
        <begin position="283"/>
        <end position="305"/>
    </location>
</feature>
<dbReference type="EMBL" id="VDUY01000001">
    <property type="protein sequence ID" value="TXL68469.1"/>
    <property type="molecule type" value="Genomic_DNA"/>
</dbReference>